<feature type="region of interest" description="Disordered" evidence="1">
    <location>
        <begin position="1"/>
        <end position="72"/>
    </location>
</feature>
<dbReference type="EMBL" id="NQVE01000098">
    <property type="protein sequence ID" value="RAL48213.1"/>
    <property type="molecule type" value="Genomic_DNA"/>
</dbReference>
<sequence>MTQTPCPPTLFGNNNLLSSYTTSPPPPSGPGRRRPLHRRQDRRQGLVSGPSLTISTSPVSLTFPPSPTPPGTADCPNAAAAAAVKYQLCRTCALSVPIFT</sequence>
<keyword evidence="3" id="KW-1185">Reference proteome</keyword>
<evidence type="ECO:0000313" key="2">
    <source>
        <dbReference type="EMBL" id="RAL48213.1"/>
    </source>
</evidence>
<feature type="compositionally biased region" description="Polar residues" evidence="1">
    <location>
        <begin position="50"/>
        <end position="60"/>
    </location>
</feature>
<dbReference type="Proteomes" id="UP000249390">
    <property type="component" value="Unassembled WGS sequence"/>
</dbReference>
<organism evidence="2 3">
    <name type="scientific">Cuscuta australis</name>
    <dbReference type="NCBI Taxonomy" id="267555"/>
    <lineage>
        <taxon>Eukaryota</taxon>
        <taxon>Viridiplantae</taxon>
        <taxon>Streptophyta</taxon>
        <taxon>Embryophyta</taxon>
        <taxon>Tracheophyta</taxon>
        <taxon>Spermatophyta</taxon>
        <taxon>Magnoliopsida</taxon>
        <taxon>eudicotyledons</taxon>
        <taxon>Gunneridae</taxon>
        <taxon>Pentapetalae</taxon>
        <taxon>asterids</taxon>
        <taxon>lamiids</taxon>
        <taxon>Solanales</taxon>
        <taxon>Convolvulaceae</taxon>
        <taxon>Cuscuteae</taxon>
        <taxon>Cuscuta</taxon>
        <taxon>Cuscuta subgen. Grammica</taxon>
        <taxon>Cuscuta sect. Cleistogrammica</taxon>
    </lineage>
</organism>
<protein>
    <submittedName>
        <fullName evidence="2">Uncharacterized protein</fullName>
    </submittedName>
</protein>
<evidence type="ECO:0000313" key="3">
    <source>
        <dbReference type="Proteomes" id="UP000249390"/>
    </source>
</evidence>
<dbReference type="AlphaFoldDB" id="A0A328DVV4"/>
<feature type="compositionally biased region" description="Polar residues" evidence="1">
    <location>
        <begin position="11"/>
        <end position="22"/>
    </location>
</feature>
<name>A0A328DVV4_9ASTE</name>
<accession>A0A328DVV4</accession>
<comment type="caution">
    <text evidence="2">The sequence shown here is derived from an EMBL/GenBank/DDBJ whole genome shotgun (WGS) entry which is preliminary data.</text>
</comment>
<reference evidence="2 3" key="1">
    <citation type="submission" date="2018-06" db="EMBL/GenBank/DDBJ databases">
        <title>The Genome of Cuscuta australis (Dodder) Provides Insight into the Evolution of Plant Parasitism.</title>
        <authorList>
            <person name="Liu H."/>
        </authorList>
    </citation>
    <scope>NUCLEOTIDE SEQUENCE [LARGE SCALE GENOMIC DNA]</scope>
    <source>
        <strain evidence="3">cv. Yunnan</strain>
        <tissue evidence="2">Vines</tissue>
    </source>
</reference>
<feature type="compositionally biased region" description="Basic residues" evidence="1">
    <location>
        <begin position="31"/>
        <end position="41"/>
    </location>
</feature>
<evidence type="ECO:0000256" key="1">
    <source>
        <dbReference type="SAM" id="MobiDB-lite"/>
    </source>
</evidence>
<proteinExistence type="predicted"/>
<gene>
    <name evidence="2" type="ORF">DM860_005637</name>
</gene>